<evidence type="ECO:0000256" key="1">
    <source>
        <dbReference type="PIRSR" id="PIRSR600101-1"/>
    </source>
</evidence>
<dbReference type="GO" id="GO:0005886">
    <property type="term" value="C:plasma membrane"/>
    <property type="evidence" value="ECO:0007669"/>
    <property type="project" value="TreeGrafter"/>
</dbReference>
<organism evidence="5 6">
    <name type="scientific">Coniochaeta pulveracea</name>
    <dbReference type="NCBI Taxonomy" id="177199"/>
    <lineage>
        <taxon>Eukaryota</taxon>
        <taxon>Fungi</taxon>
        <taxon>Dikarya</taxon>
        <taxon>Ascomycota</taxon>
        <taxon>Pezizomycotina</taxon>
        <taxon>Sordariomycetes</taxon>
        <taxon>Sordariomycetidae</taxon>
        <taxon>Coniochaetales</taxon>
        <taxon>Coniochaetaceae</taxon>
        <taxon>Coniochaeta</taxon>
    </lineage>
</organism>
<dbReference type="InterPro" id="IPR043137">
    <property type="entry name" value="GGT_ssub_C"/>
</dbReference>
<feature type="chain" id="PRO_5019501352" description="Glutathione hydrolase" evidence="4">
    <location>
        <begin position="21"/>
        <end position="561"/>
    </location>
</feature>
<feature type="binding site" evidence="2">
    <location>
        <position position="413"/>
    </location>
    <ligand>
        <name>L-glutamate</name>
        <dbReference type="ChEBI" id="CHEBI:29985"/>
    </ligand>
</feature>
<comment type="pathway">
    <text evidence="3">Sulfur metabolism; glutathione metabolism.</text>
</comment>
<dbReference type="InterPro" id="IPR029055">
    <property type="entry name" value="Ntn_hydrolases_N"/>
</dbReference>
<keyword evidence="3" id="KW-0808">Transferase</keyword>
<proteinExistence type="predicted"/>
<dbReference type="PANTHER" id="PTHR11686:SF62">
    <property type="entry name" value="GLUTATHIONE HYDROLASE"/>
    <property type="match status" value="1"/>
</dbReference>
<dbReference type="InterPro" id="IPR000101">
    <property type="entry name" value="GGT_peptidase"/>
</dbReference>
<protein>
    <recommendedName>
        <fullName evidence="3">Glutathione hydrolase</fullName>
        <ecNumber evidence="3">2.3.2.2</ecNumber>
        <ecNumber evidence="3">3.4.19.13</ecNumber>
    </recommendedName>
    <alternativeName>
        <fullName evidence="3">Gamma-glutamyltransferase</fullName>
    </alternativeName>
    <alternativeName>
        <fullName evidence="3">Gamma-glutamyltranspeptidase</fullName>
    </alternativeName>
</protein>
<evidence type="ECO:0000256" key="2">
    <source>
        <dbReference type="PIRSR" id="PIRSR600101-2"/>
    </source>
</evidence>
<comment type="caution">
    <text evidence="5">The sequence shown here is derived from an EMBL/GenBank/DDBJ whole genome shotgun (WGS) entry which is preliminary data.</text>
</comment>
<dbReference type="GO" id="GO:0006751">
    <property type="term" value="P:glutathione catabolic process"/>
    <property type="evidence" value="ECO:0007669"/>
    <property type="project" value="UniProtKB-UniRule"/>
</dbReference>
<accession>A0A420XXH4</accession>
<feature type="binding site" evidence="2">
    <location>
        <begin position="389"/>
        <end position="391"/>
    </location>
    <ligand>
        <name>L-glutamate</name>
        <dbReference type="ChEBI" id="CHEBI:29985"/>
    </ligand>
</feature>
<feature type="binding site" evidence="2">
    <location>
        <position position="96"/>
    </location>
    <ligand>
        <name>L-glutamate</name>
        <dbReference type="ChEBI" id="CHEBI:29985"/>
    </ligand>
</feature>
<dbReference type="PANTHER" id="PTHR11686">
    <property type="entry name" value="GAMMA GLUTAMYL TRANSPEPTIDASE"/>
    <property type="match status" value="1"/>
</dbReference>
<evidence type="ECO:0000313" key="5">
    <source>
        <dbReference type="EMBL" id="RKU40372.1"/>
    </source>
</evidence>
<dbReference type="OrthoDB" id="1081007at2759"/>
<dbReference type="InterPro" id="IPR043138">
    <property type="entry name" value="GGT_lsub"/>
</dbReference>
<evidence type="ECO:0000313" key="6">
    <source>
        <dbReference type="Proteomes" id="UP000275385"/>
    </source>
</evidence>
<dbReference type="GO" id="GO:0103068">
    <property type="term" value="F:leukotriene C4 gamma-glutamyl transferase activity"/>
    <property type="evidence" value="ECO:0007669"/>
    <property type="project" value="UniProtKB-EC"/>
</dbReference>
<comment type="catalytic activity">
    <reaction evidence="3">
        <text>an N-terminal (5-L-glutamyl)-[peptide] + an alpha-amino acid = 5-L-glutamyl amino acid + an N-terminal L-alpha-aminoacyl-[peptide]</text>
        <dbReference type="Rhea" id="RHEA:23904"/>
        <dbReference type="Rhea" id="RHEA-COMP:9780"/>
        <dbReference type="Rhea" id="RHEA-COMP:9795"/>
        <dbReference type="ChEBI" id="CHEBI:77644"/>
        <dbReference type="ChEBI" id="CHEBI:78597"/>
        <dbReference type="ChEBI" id="CHEBI:78599"/>
        <dbReference type="ChEBI" id="CHEBI:78608"/>
        <dbReference type="EC" id="2.3.2.2"/>
    </reaction>
</comment>
<sequence length="561" mass="59832">MKHVLTTFAGLLTLFSPVLSKPYPEKIPKLGAVASESAVCSKIGTSLLQKGGNAVDALVGTVFCIGVIGMYHSGIGGGGFMIVRSSNGTYEFVDFRETAPKAAFEDMYRNNTDASLYGGLASGVPGELRGMEHVHKKYGKLPWKTVVTPAVSVARNGFNVTADLVRYMNSVTPSNAFLTDNPTWAIDFAPHGHRVKLGETMTRKRYGDTLETIANEGADAFYTGAIANATITALRKANGTMTLEDLANYKVAIRKPAQITYRGFKLSACSAPAGGVVALSALKIVEGYEGFGDPAQINLTTHRLDEAIRFAYGERSNLGDPSFQPNLTQYEAEMLSDKTAAEIRSKISDLHTQNVSAYDPSGLESLETPGTSHIVTADASGMAVSLTTTVNLLFGSQLMVPETGVIMNDEMNDFSIPGTSNAFGYIPSPANFIKPGKRPLSSISPTIVETPEGKLYFVVGAAGGSRIITATIQNLHHVLDQGMTTAQALAEPRLHDQLVPNQVSFEWAYNNRTIAYMKSLGHNVTWIAPGQSTAQGVRLLANGTFEAAGEPRQAASGGFAV</sequence>
<dbReference type="Gene3D" id="3.60.20.40">
    <property type="match status" value="1"/>
</dbReference>
<keyword evidence="6" id="KW-1185">Reference proteome</keyword>
<dbReference type="Pfam" id="PF01019">
    <property type="entry name" value="G_glu_transpept"/>
    <property type="match status" value="1"/>
</dbReference>
<comment type="function">
    <text evidence="3">Cleaves the gamma-glutamyl peptide bond of glutathione and glutathione conjugates.</text>
</comment>
<name>A0A420XXH4_9PEZI</name>
<keyword evidence="3" id="KW-0012">Acyltransferase</keyword>
<dbReference type="SUPFAM" id="SSF56235">
    <property type="entry name" value="N-terminal nucleophile aminohydrolases (Ntn hydrolases)"/>
    <property type="match status" value="1"/>
</dbReference>
<dbReference type="STRING" id="177199.A0A420XXH4"/>
<dbReference type="EMBL" id="QVQW01000108">
    <property type="protein sequence ID" value="RKU40372.1"/>
    <property type="molecule type" value="Genomic_DNA"/>
</dbReference>
<dbReference type="GO" id="GO:0036374">
    <property type="term" value="F:glutathione hydrolase activity"/>
    <property type="evidence" value="ECO:0007669"/>
    <property type="project" value="UniProtKB-UniRule"/>
</dbReference>
<comment type="catalytic activity">
    <reaction evidence="3">
        <text>an S-substituted glutathione + H2O = an S-substituted L-cysteinylglycine + L-glutamate</text>
        <dbReference type="Rhea" id="RHEA:59468"/>
        <dbReference type="ChEBI" id="CHEBI:15377"/>
        <dbReference type="ChEBI" id="CHEBI:29985"/>
        <dbReference type="ChEBI" id="CHEBI:90779"/>
        <dbReference type="ChEBI" id="CHEBI:143103"/>
        <dbReference type="EC" id="3.4.19.13"/>
    </reaction>
</comment>
<dbReference type="EC" id="2.3.2.2" evidence="3"/>
<feature type="active site" description="Nucleophile" evidence="1">
    <location>
        <position position="371"/>
    </location>
</feature>
<feature type="signal peptide" evidence="4">
    <location>
        <begin position="1"/>
        <end position="20"/>
    </location>
</feature>
<reference evidence="5 6" key="1">
    <citation type="submission" date="2018-08" db="EMBL/GenBank/DDBJ databases">
        <title>Draft genome of the lignicolous fungus Coniochaeta pulveracea.</title>
        <authorList>
            <person name="Borstlap C.J."/>
            <person name="De Witt R.N."/>
            <person name="Botha A."/>
            <person name="Volschenk H."/>
        </authorList>
    </citation>
    <scope>NUCLEOTIDE SEQUENCE [LARGE SCALE GENOMIC DNA]</scope>
    <source>
        <strain evidence="5 6">CAB683</strain>
    </source>
</reference>
<evidence type="ECO:0000256" key="3">
    <source>
        <dbReference type="RuleBase" id="RU368068"/>
    </source>
</evidence>
<dbReference type="Proteomes" id="UP000275385">
    <property type="component" value="Unassembled WGS sequence"/>
</dbReference>
<feature type="binding site" evidence="2">
    <location>
        <begin position="441"/>
        <end position="442"/>
    </location>
    <ligand>
        <name>L-glutamate</name>
        <dbReference type="ChEBI" id="CHEBI:29985"/>
    </ligand>
</feature>
<keyword evidence="3" id="KW-0378">Hydrolase</keyword>
<dbReference type="AlphaFoldDB" id="A0A420XXH4"/>
<dbReference type="NCBIfam" id="TIGR00066">
    <property type="entry name" value="g_glut_trans"/>
    <property type="match status" value="1"/>
</dbReference>
<comment type="catalytic activity">
    <reaction evidence="3">
        <text>glutathione + H2O = L-cysteinylglycine + L-glutamate</text>
        <dbReference type="Rhea" id="RHEA:28807"/>
        <dbReference type="ChEBI" id="CHEBI:15377"/>
        <dbReference type="ChEBI" id="CHEBI:29985"/>
        <dbReference type="ChEBI" id="CHEBI:57925"/>
        <dbReference type="ChEBI" id="CHEBI:61694"/>
        <dbReference type="EC" id="3.4.19.13"/>
    </reaction>
</comment>
<gene>
    <name evidence="5" type="ORF">DL546_002787</name>
</gene>
<dbReference type="PRINTS" id="PR01210">
    <property type="entry name" value="GGTRANSPTASE"/>
</dbReference>
<dbReference type="Gene3D" id="1.10.246.130">
    <property type="match status" value="1"/>
</dbReference>
<keyword evidence="4" id="KW-0732">Signal</keyword>
<dbReference type="FunFam" id="3.60.20.40:FF:000008">
    <property type="entry name" value="Gamma-glutamyltranspeptidase (Eurofung)"/>
    <property type="match status" value="1"/>
</dbReference>
<evidence type="ECO:0000256" key="4">
    <source>
        <dbReference type="SAM" id="SignalP"/>
    </source>
</evidence>
<dbReference type="UniPathway" id="UPA00204"/>
<feature type="binding site" evidence="2">
    <location>
        <position position="464"/>
    </location>
    <ligand>
        <name>L-glutamate</name>
        <dbReference type="ChEBI" id="CHEBI:29985"/>
    </ligand>
</feature>
<dbReference type="EC" id="3.4.19.13" evidence="3"/>